<accession>A0AC61MUR8</accession>
<keyword evidence="2" id="KW-1185">Reference proteome</keyword>
<evidence type="ECO:0000313" key="2">
    <source>
        <dbReference type="Proteomes" id="UP000595814"/>
    </source>
</evidence>
<dbReference type="Proteomes" id="UP000595814">
    <property type="component" value="Chromosome"/>
</dbReference>
<proteinExistence type="predicted"/>
<organism evidence="1 2">
    <name type="scientific">Miniphocaeibacter halophilus</name>
    <dbReference type="NCBI Taxonomy" id="2931922"/>
    <lineage>
        <taxon>Bacteria</taxon>
        <taxon>Bacillati</taxon>
        <taxon>Bacillota</taxon>
        <taxon>Tissierellia</taxon>
        <taxon>Tissierellales</taxon>
        <taxon>Peptoniphilaceae</taxon>
        <taxon>Miniphocaeibacter</taxon>
    </lineage>
</organism>
<sequence>MGHNKKRFLAMLLLSSISLTTVSFADSITEMENKKNSNLKSADELKNSINSLEQEKNSLAGDVAVIDQEISALEAQISELMKQISALEIAIQETEEEIKKLEENIDKNQKEFEERLGAMYKNSQVGYLDIVFSSSGIDDLLSKASTMKFITEYDKEIINNLKNDKLVIDAKKSELDGQKLSLEISKQTLDNKNAELYASKANKLVLIEEAANKQSISQAELEQLESEIYTLEKNISSEKAAQAEAARKAREQAAQAKATAQAQAKASSSNKQVTSTVSTKSSVGAGEISTNVGNGTLGWPVPSSRNITSNYGYRTLFGVPEFHMGVDIAAPLGTAIASADSGTVIYSAYTGSYGNLMKVQHDSGLVTYYAHLSSYVASVGERVSKGQTIARMGSTGNSTGSHLHFEVRVNGAHTNPLNYIQ</sequence>
<gene>
    <name evidence="1" type="ORF">JFY71_00060</name>
</gene>
<protein>
    <submittedName>
        <fullName evidence="1">Peptidoglycan DD-metalloendopeptidase family protein</fullName>
    </submittedName>
</protein>
<evidence type="ECO:0000313" key="1">
    <source>
        <dbReference type="EMBL" id="QQK07966.1"/>
    </source>
</evidence>
<name>A0AC61MUR8_9FIRM</name>
<reference evidence="1 2" key="1">
    <citation type="journal article" date="2022" name="Int. J. Syst. Evol. Microbiol.">
        <title>Miniphocaeibacter halophilus sp. nov., an ammonium-tolerant acetate-producing bacterium isolated from a biogas system.</title>
        <authorList>
            <person name="Schnurer A."/>
            <person name="Singh A."/>
            <person name="Bi S."/>
            <person name="Qiao W."/>
            <person name="Westerholm M."/>
        </authorList>
    </citation>
    <scope>NUCLEOTIDE SEQUENCE [LARGE SCALE GENOMIC DNA]</scope>
    <source>
        <strain evidence="1 2">AMB_01</strain>
    </source>
</reference>
<dbReference type="EMBL" id="CP066744">
    <property type="protein sequence ID" value="QQK07966.1"/>
    <property type="molecule type" value="Genomic_DNA"/>
</dbReference>